<dbReference type="Proteomes" id="UP000291286">
    <property type="component" value="Unassembled WGS sequence"/>
</dbReference>
<dbReference type="SUPFAM" id="SSF54523">
    <property type="entry name" value="Pili subunits"/>
    <property type="match status" value="1"/>
</dbReference>
<sequence length="278" mass="29743">MLKCMTPQARPSRRPPAPGFGLVELLLALGVATAMGAAAFWVYPRVTTRVKVASDVENVRDLASRVDRSHGVVGSFRGVSTLNVLEDGLAPTDFRQASAATMSNAWGGAVTVSPATVRLAGDAFTVGLSGLPARACVPFVSAIADDVNVRDALHGARVAHLLNQVLGGLRHAIQAFRDLVQGEQNHAKKGDVEQFVEKFSHERGPPWLSGVRVSKKLVVLGDAEQAKRPGGRNRCRGQAERHAEGNVRQLGLGVGHHLPSQLGRPHPRHGVEQESQER</sequence>
<accession>A0A4Q8LJ39</accession>
<proteinExistence type="predicted"/>
<feature type="transmembrane region" description="Helical" evidence="2">
    <location>
        <begin position="21"/>
        <end position="43"/>
    </location>
</feature>
<keyword evidence="2" id="KW-0472">Membrane</keyword>
<feature type="region of interest" description="Disordered" evidence="1">
    <location>
        <begin position="224"/>
        <end position="278"/>
    </location>
</feature>
<feature type="domain" description="Type 4 secretion system PilS N-terminal" evidence="3">
    <location>
        <begin position="56"/>
        <end position="143"/>
    </location>
</feature>
<keyword evidence="2" id="KW-0812">Transmembrane</keyword>
<evidence type="ECO:0000259" key="3">
    <source>
        <dbReference type="Pfam" id="PF08805"/>
    </source>
</evidence>
<dbReference type="Gene3D" id="3.30.1690.10">
    <property type="entry name" value="TcpA-like pilin"/>
    <property type="match status" value="1"/>
</dbReference>
<gene>
    <name evidence="4" type="ORF">EA661_12135</name>
</gene>
<comment type="caution">
    <text evidence="4">The sequence shown here is derived from an EMBL/GenBank/DDBJ whole genome shotgun (WGS) entry which is preliminary data.</text>
</comment>
<evidence type="ECO:0000256" key="1">
    <source>
        <dbReference type="SAM" id="MobiDB-lite"/>
    </source>
</evidence>
<dbReference type="EMBL" id="SHMB01000004">
    <property type="protein sequence ID" value="TAA29033.1"/>
    <property type="molecule type" value="Genomic_DNA"/>
</dbReference>
<evidence type="ECO:0000313" key="4">
    <source>
        <dbReference type="EMBL" id="TAA29033.1"/>
    </source>
</evidence>
<evidence type="ECO:0000313" key="5">
    <source>
        <dbReference type="Proteomes" id="UP000291286"/>
    </source>
</evidence>
<organism evidence="4 5">
    <name type="scientific">Pseudoxanthomonas winnipegensis</name>
    <dbReference type="NCBI Taxonomy" id="2480810"/>
    <lineage>
        <taxon>Bacteria</taxon>
        <taxon>Pseudomonadati</taxon>
        <taxon>Pseudomonadota</taxon>
        <taxon>Gammaproteobacteria</taxon>
        <taxon>Lysobacterales</taxon>
        <taxon>Lysobacteraceae</taxon>
        <taxon>Pseudoxanthomonas</taxon>
    </lineage>
</organism>
<dbReference type="InterPro" id="IPR014911">
    <property type="entry name" value="PilS_N"/>
</dbReference>
<reference evidence="4 5" key="1">
    <citation type="submission" date="2019-02" db="EMBL/GenBank/DDBJ databases">
        <title>WGS of Pseudoxanthomonas species novum from clinical isolates.</title>
        <authorList>
            <person name="Bernier A.-M."/>
            <person name="Bernard K."/>
            <person name="Vachon A."/>
        </authorList>
    </citation>
    <scope>NUCLEOTIDE SEQUENCE [LARGE SCALE GENOMIC DNA]</scope>
    <source>
        <strain evidence="4 5">NML171202</strain>
    </source>
</reference>
<dbReference type="AlphaFoldDB" id="A0A4Q8LJ39"/>
<name>A0A4Q8LJ39_9GAMM</name>
<evidence type="ECO:0000256" key="2">
    <source>
        <dbReference type="SAM" id="Phobius"/>
    </source>
</evidence>
<protein>
    <recommendedName>
        <fullName evidence="3">Type 4 secretion system PilS N-terminal domain-containing protein</fullName>
    </recommendedName>
</protein>
<dbReference type="InterPro" id="IPR045584">
    <property type="entry name" value="Pilin-like"/>
</dbReference>
<dbReference type="Pfam" id="PF08805">
    <property type="entry name" value="PilS"/>
    <property type="match status" value="1"/>
</dbReference>
<keyword evidence="2" id="KW-1133">Transmembrane helix</keyword>
<feature type="compositionally biased region" description="Basic and acidic residues" evidence="1">
    <location>
        <begin position="269"/>
        <end position="278"/>
    </location>
</feature>